<feature type="region of interest" description="Disordered" evidence="1">
    <location>
        <begin position="354"/>
        <end position="382"/>
    </location>
</feature>
<proteinExistence type="predicted"/>
<sequence length="382" mass="42459">MNKAPIGISIIRSWTSRKTGFRTSPDQWTDESARYIPYQRRNTMDNEYKLTTTTRKERDAEESTAEVLQAAIIGIPMAKERIEAAASAAIPLLSLLGTLYDIDVQGIEPVIQPMFRNDMTAAPAAKKHPPGSFHPGGCSYFVFVSLSIQTAGSGGVPCARLVSGKQPALQFADRHVELDGFRVCHVYRQSRQHGTKRDHSDGISLQVQLRDVAFRYERVSLAVGHDPQHHIAAVHDLELVGRGPKQSGQHLPYIHVSGDRIFEQHEHVMLEHVDKVIIPADHAPVGFFRTQQHPFVVQKMHRLQMAAFLHIIKQPDIDDPVLDQINEQHGRTGNILALQIGANALQFGNQRVHEPAGQSGVNADHHPVHAGHFGKGTIELQQ</sequence>
<name>A9U7I6_PHYPA</name>
<dbReference type="EMBL" id="DS546514">
    <property type="protein sequence ID" value="EDQ48367.1"/>
    <property type="molecule type" value="Genomic_DNA"/>
</dbReference>
<dbReference type="AlphaFoldDB" id="A9U7I6"/>
<organism>
    <name type="scientific">Physcomitrium patens</name>
    <name type="common">Spreading-leaved earth moss</name>
    <name type="synonym">Physcomitrella patens</name>
    <dbReference type="NCBI Taxonomy" id="3218"/>
    <lineage>
        <taxon>Eukaryota</taxon>
        <taxon>Viridiplantae</taxon>
        <taxon>Streptophyta</taxon>
        <taxon>Embryophyta</taxon>
        <taxon>Bryophyta</taxon>
        <taxon>Bryophytina</taxon>
        <taxon>Bryopsida</taxon>
        <taxon>Funariidae</taxon>
        <taxon>Funariales</taxon>
        <taxon>Funariaceae</taxon>
        <taxon>Physcomitrium</taxon>
    </lineage>
</organism>
<accession>A9U7I6</accession>
<reference evidence="2" key="1">
    <citation type="journal article" date="2008" name="Science">
        <title>The Physcomitrella genome reveals evolutionary insights into the conquest of land by plants.</title>
        <authorList>
            <person name="Rensing S."/>
            <person name="Lang D."/>
            <person name="Zimmer A."/>
            <person name="Terry A."/>
            <person name="Salamov A."/>
            <person name="Shapiro H."/>
            <person name="Nishiyama T."/>
            <person name="Perroud P.-F."/>
            <person name="Lindquist E."/>
            <person name="Kamisugi Y."/>
            <person name="Tanahashi T."/>
            <person name="Sakakibara K."/>
            <person name="Fujita T."/>
            <person name="Oishi K."/>
            <person name="Shin-I T."/>
            <person name="Kuroki Y."/>
            <person name="Toyoda A."/>
            <person name="Suzuki Y."/>
            <person name="Hashimoto A."/>
            <person name="Yamaguchi K."/>
            <person name="Sugano A."/>
            <person name="Kohara Y."/>
            <person name="Fujiyama A."/>
            <person name="Anterola A."/>
            <person name="Aoki S."/>
            <person name="Ashton N."/>
            <person name="Barbazuk W.B."/>
            <person name="Barker E."/>
            <person name="Bennetzen J."/>
            <person name="Bezanilla M."/>
            <person name="Blankenship R."/>
            <person name="Cho S.H."/>
            <person name="Dutcher S."/>
            <person name="Estelle M."/>
            <person name="Fawcett J.A."/>
            <person name="Gundlach H."/>
            <person name="Hanada K."/>
            <person name="Heyl A."/>
            <person name="Hicks K.A."/>
            <person name="Hugh J."/>
            <person name="Lohr M."/>
            <person name="Mayer K."/>
            <person name="Melkozernov A."/>
            <person name="Murata T."/>
            <person name="Nelson D."/>
            <person name="Pils B."/>
            <person name="Prigge M."/>
            <person name="Reiss B."/>
            <person name="Renner T."/>
            <person name="Rombauts S."/>
            <person name="Rushton P."/>
            <person name="Sanderfoot A."/>
            <person name="Schween G."/>
            <person name="Shiu S.-H."/>
            <person name="Stueber K."/>
            <person name="Theodoulou F.L."/>
            <person name="Tu H."/>
            <person name="Van de Peer Y."/>
            <person name="Verrier P.J."/>
            <person name="Waters E."/>
            <person name="Wood A."/>
            <person name="Yang L."/>
            <person name="Cove D."/>
            <person name="Cuming A."/>
            <person name="Hasebe M."/>
            <person name="Lucas S."/>
            <person name="Mishler D.B."/>
            <person name="Reski R."/>
            <person name="Grigoriev I."/>
            <person name="Quatrano R.S."/>
            <person name="Boore J.L."/>
        </authorList>
    </citation>
    <scope>NUCLEOTIDE SEQUENCE [LARGE SCALE GENOMIC DNA]</scope>
</reference>
<evidence type="ECO:0000313" key="2">
    <source>
        <dbReference type="EMBL" id="EDQ48367.1"/>
    </source>
</evidence>
<feature type="non-terminal residue" evidence="2">
    <location>
        <position position="382"/>
    </location>
</feature>
<protein>
    <submittedName>
        <fullName evidence="2">Predicted protein</fullName>
    </submittedName>
</protein>
<dbReference type="HOGENOM" id="CLU_1080043_0_0_1"/>
<gene>
    <name evidence="2" type="ORF">PHYPADRAFT_103909</name>
</gene>
<evidence type="ECO:0000256" key="1">
    <source>
        <dbReference type="SAM" id="MobiDB-lite"/>
    </source>
</evidence>